<keyword evidence="3 4" id="KW-0732">Signal</keyword>
<dbReference type="InterPro" id="IPR013783">
    <property type="entry name" value="Ig-like_fold"/>
</dbReference>
<dbReference type="OrthoDB" id="1182309at2"/>
<feature type="domain" description="Fibronectin type-III" evidence="5">
    <location>
        <begin position="786"/>
        <end position="880"/>
    </location>
</feature>
<accession>A0A1U9NLM5</accession>
<sequence precursor="true">MKTRVISTWMCAIIMITGVEASSYAVTPENFTQVVYSDGQQYTLRLTRESLRGPDFNVKIQQDSGAFADYDAGEVRTYLGTVDEDPFANVAGYLQSNGVFRSVVYFDRGVTEYYEGSTKVGGNGTQSFSVRWPTTPTVSAGHGGTTMYEYQVGIDIDYTTFSQIYNSSYSRTMENVEYCMAELAAIHMRDAILKPVIGKVVIRASASQTPYDLSAGNSNLTRISGAWSEDMGYCFKVGLMLPSYGGGVAYLGGSYSVNSTKSNGQFVTTWRHEIGHNWGIADYEANNPEGPTLMCGNQRGRYCGPGVQDMLNHRDSRIGTKLYSVGTYATVNLPPYAALDTVEMTSTPNISKSITFDPIANDHDGNGHSLSIASVDSTTNRGGTVTISSGTGPNGRDELIYTAPANAEGLDWFYYVCEDSSGQKASGLVVVKLNVIIPPMWTVETDADTFVEGHYDNDNFGSAGYIVIKRSTAGATTSWTRTGWVHFDISGKQLASNARLTFTRNSGDSGGTVNVWGVKDGRPGDELGTDWSEGSITGSNAPLKPDFAEDENTTLVGSFAISPSETFTIQTPELAEFLAANTNGEVTFLLARNPNDGNFAIKSRESGFGATLSVAKQPAQDTYVRGGSYANDNFGAENSMKVKLDSYDTYVRNSYFSFDYANAGSGSIENATLTLMPTSVQGSRTLRLQLLDDADDGWDESSITWNSAPASTGGSIYIYSSSLRAGQPYTVDVTQLLNQSINQNTVASFRLDTITSAQTGVNQFATKEYSDPAWHPRLNVTMSDPAPSAPGGLFAVNGNGFVKLEWDESQDQTISQYRVYRAERSNAAYELVGISVGTNFTDNQVVNETTYYYVVTAVDSNGDESAYSIEVSATPGLVADINLDGRVDYADYSLLIGNWQSSGAGDIYPAGGDNIVDFDDLRWFAEEWLN</sequence>
<name>A0A1U9NLM5_9BACT</name>
<dbReference type="Gene3D" id="2.60.40.10">
    <property type="entry name" value="Immunoglobulins"/>
    <property type="match status" value="1"/>
</dbReference>
<evidence type="ECO:0000256" key="2">
    <source>
        <dbReference type="ARBA" id="ARBA00022525"/>
    </source>
</evidence>
<dbReference type="NCBIfam" id="NF033679">
    <property type="entry name" value="DNRLRE_dom"/>
    <property type="match status" value="2"/>
</dbReference>
<evidence type="ECO:0000313" key="7">
    <source>
        <dbReference type="Proteomes" id="UP000189674"/>
    </source>
</evidence>
<dbReference type="Pfam" id="PF17963">
    <property type="entry name" value="Big_9"/>
    <property type="match status" value="1"/>
</dbReference>
<dbReference type="CDD" id="cd00063">
    <property type="entry name" value="FN3"/>
    <property type="match status" value="1"/>
</dbReference>
<dbReference type="SUPFAM" id="SSF49265">
    <property type="entry name" value="Fibronectin type III"/>
    <property type="match status" value="1"/>
</dbReference>
<evidence type="ECO:0000256" key="3">
    <source>
        <dbReference type="ARBA" id="ARBA00022729"/>
    </source>
</evidence>
<keyword evidence="2" id="KW-0964">Secreted</keyword>
<dbReference type="InterPro" id="IPR036116">
    <property type="entry name" value="FN3_sf"/>
</dbReference>
<dbReference type="AlphaFoldDB" id="A0A1U9NLM5"/>
<organism evidence="6 7">
    <name type="scientific">Anaerohalosphaera lusitana</name>
    <dbReference type="NCBI Taxonomy" id="1936003"/>
    <lineage>
        <taxon>Bacteria</taxon>
        <taxon>Pseudomonadati</taxon>
        <taxon>Planctomycetota</taxon>
        <taxon>Phycisphaerae</taxon>
        <taxon>Sedimentisphaerales</taxon>
        <taxon>Anaerohalosphaeraceae</taxon>
        <taxon>Anaerohalosphaera</taxon>
    </lineage>
</organism>
<dbReference type="InterPro" id="IPR003961">
    <property type="entry name" value="FN3_dom"/>
</dbReference>
<protein>
    <submittedName>
        <fullName evidence="6">Alpha-amylase/pullulanase</fullName>
    </submittedName>
</protein>
<evidence type="ECO:0000256" key="1">
    <source>
        <dbReference type="ARBA" id="ARBA00004613"/>
    </source>
</evidence>
<dbReference type="Proteomes" id="UP000189674">
    <property type="component" value="Chromosome"/>
</dbReference>
<dbReference type="GO" id="GO:0005576">
    <property type="term" value="C:extracellular region"/>
    <property type="evidence" value="ECO:0007669"/>
    <property type="project" value="UniProtKB-SubCell"/>
</dbReference>
<reference evidence="7" key="1">
    <citation type="submission" date="2017-02" db="EMBL/GenBank/DDBJ databases">
        <title>Comparative genomics and description of representatives of a novel lineage of planctomycetes thriving in anoxic sediments.</title>
        <authorList>
            <person name="Spring S."/>
            <person name="Bunk B."/>
            <person name="Sproer C."/>
        </authorList>
    </citation>
    <scope>NUCLEOTIDE SEQUENCE [LARGE SCALE GENOMIC DNA]</scope>
    <source>
        <strain evidence="7">ST-NAGAB-D1</strain>
    </source>
</reference>
<dbReference type="EMBL" id="CP019791">
    <property type="protein sequence ID" value="AQT68470.1"/>
    <property type="molecule type" value="Genomic_DNA"/>
</dbReference>
<evidence type="ECO:0000256" key="4">
    <source>
        <dbReference type="SAM" id="SignalP"/>
    </source>
</evidence>
<dbReference type="KEGG" id="alus:STSP2_01634"/>
<evidence type="ECO:0000259" key="5">
    <source>
        <dbReference type="PROSITE" id="PS50853"/>
    </source>
</evidence>
<dbReference type="PROSITE" id="PS50853">
    <property type="entry name" value="FN3"/>
    <property type="match status" value="1"/>
</dbReference>
<dbReference type="Pfam" id="PF24517">
    <property type="entry name" value="CBM96"/>
    <property type="match status" value="2"/>
</dbReference>
<proteinExistence type="predicted"/>
<gene>
    <name evidence="6" type="primary">apu_6</name>
    <name evidence="6" type="ORF">STSP2_01634</name>
</gene>
<dbReference type="InterPro" id="IPR055372">
    <property type="entry name" value="CBM96"/>
</dbReference>
<evidence type="ECO:0000313" key="6">
    <source>
        <dbReference type="EMBL" id="AQT68470.1"/>
    </source>
</evidence>
<dbReference type="Gene3D" id="2.60.40.3440">
    <property type="match status" value="1"/>
</dbReference>
<dbReference type="RefSeq" id="WP_146661495.1">
    <property type="nucleotide sequence ID" value="NZ_CP019791.1"/>
</dbReference>
<keyword evidence="7" id="KW-1185">Reference proteome</keyword>
<feature type="chain" id="PRO_5012504945" evidence="4">
    <location>
        <begin position="22"/>
        <end position="930"/>
    </location>
</feature>
<comment type="subcellular location">
    <subcellularLocation>
        <location evidence="1">Secreted</location>
    </subcellularLocation>
</comment>
<dbReference type="STRING" id="1936003.STSP2_01634"/>
<feature type="signal peptide" evidence="4">
    <location>
        <begin position="1"/>
        <end position="21"/>
    </location>
</feature>